<reference evidence="1" key="1">
    <citation type="submission" date="2022-04" db="EMBL/GenBank/DDBJ databases">
        <title>Halocatena sp. nov., isolated from a salt lake.</title>
        <authorList>
            <person name="Cui H.-L."/>
        </authorList>
    </citation>
    <scope>NUCLEOTIDE SEQUENCE</scope>
    <source>
        <strain evidence="1">AD-1</strain>
    </source>
</reference>
<evidence type="ECO:0000313" key="1">
    <source>
        <dbReference type="EMBL" id="UPM42436.1"/>
    </source>
</evidence>
<accession>A0A8U0A0Q4</accession>
<dbReference type="Pfam" id="PF23421">
    <property type="entry name" value="DUF7109"/>
    <property type="match status" value="1"/>
</dbReference>
<dbReference type="KEGG" id="haad:MW046_10775"/>
<proteinExistence type="predicted"/>
<protein>
    <submittedName>
        <fullName evidence="1">Uncharacterized protein</fullName>
    </submittedName>
</protein>
<organism evidence="1 2">
    <name type="scientific">Halocatena salina</name>
    <dbReference type="NCBI Taxonomy" id="2934340"/>
    <lineage>
        <taxon>Archaea</taxon>
        <taxon>Methanobacteriati</taxon>
        <taxon>Methanobacteriota</taxon>
        <taxon>Stenosarchaea group</taxon>
        <taxon>Halobacteria</taxon>
        <taxon>Halobacteriales</taxon>
        <taxon>Natronomonadaceae</taxon>
        <taxon>Halocatena</taxon>
    </lineage>
</organism>
<sequence length="147" mass="15964">MTLELSADELAGIVDLFGVLTRNELNDALVELAFKRGEDPPNGALIDSAVTSYHLVECEGGLAVGPTAFPVIPPGATDLPHIMSIEPRSIDREQLAQSVEKRFRGETARAVAGGDDRRIAHFRDVSYDLEAWGAVDLGQVRNRLPEQ</sequence>
<keyword evidence="2" id="KW-1185">Reference proteome</keyword>
<dbReference type="AlphaFoldDB" id="A0A8U0A0Q4"/>
<evidence type="ECO:0000313" key="2">
    <source>
        <dbReference type="Proteomes" id="UP000831768"/>
    </source>
</evidence>
<dbReference type="GeneID" id="71928536"/>
<name>A0A8U0A0Q4_9EURY</name>
<gene>
    <name evidence="1" type="ORF">MW046_10775</name>
</gene>
<dbReference type="EMBL" id="CP096019">
    <property type="protein sequence ID" value="UPM42436.1"/>
    <property type="molecule type" value="Genomic_DNA"/>
</dbReference>
<dbReference type="InterPro" id="IPR055533">
    <property type="entry name" value="DUF7109"/>
</dbReference>
<dbReference type="Proteomes" id="UP000831768">
    <property type="component" value="Chromosome"/>
</dbReference>
<dbReference type="RefSeq" id="WP_247993109.1">
    <property type="nucleotide sequence ID" value="NZ_CP096019.1"/>
</dbReference>